<keyword evidence="4" id="KW-0472">Membrane</keyword>
<dbReference type="Pfam" id="PF14322">
    <property type="entry name" value="SusD-like_3"/>
    <property type="match status" value="1"/>
</dbReference>
<evidence type="ECO:0000256" key="6">
    <source>
        <dbReference type="SAM" id="SignalP"/>
    </source>
</evidence>
<comment type="subcellular location">
    <subcellularLocation>
        <location evidence="1">Cell outer membrane</location>
    </subcellularLocation>
</comment>
<accession>A0A6I6JQP4</accession>
<feature type="chain" id="PRO_5026050314" evidence="6">
    <location>
        <begin position="26"/>
        <end position="647"/>
    </location>
</feature>
<evidence type="ECO:0000259" key="8">
    <source>
        <dbReference type="Pfam" id="PF14322"/>
    </source>
</evidence>
<dbReference type="InterPro" id="IPR033985">
    <property type="entry name" value="SusD-like_N"/>
</dbReference>
<evidence type="ECO:0000313" key="9">
    <source>
        <dbReference type="EMBL" id="QGY42397.1"/>
    </source>
</evidence>
<keyword evidence="10" id="KW-1185">Reference proteome</keyword>
<evidence type="ECO:0000259" key="7">
    <source>
        <dbReference type="Pfam" id="PF07980"/>
    </source>
</evidence>
<feature type="signal peptide" evidence="6">
    <location>
        <begin position="1"/>
        <end position="25"/>
    </location>
</feature>
<dbReference type="KEGG" id="mcos:GM418_01625"/>
<feature type="domain" description="RagB/SusD" evidence="7">
    <location>
        <begin position="321"/>
        <end position="646"/>
    </location>
</feature>
<evidence type="ECO:0000256" key="5">
    <source>
        <dbReference type="ARBA" id="ARBA00023237"/>
    </source>
</evidence>
<dbReference type="AlphaFoldDB" id="A0A6I6JQP4"/>
<organism evidence="9 10">
    <name type="scientific">Maribellus comscasis</name>
    <dbReference type="NCBI Taxonomy" id="2681766"/>
    <lineage>
        <taxon>Bacteria</taxon>
        <taxon>Pseudomonadati</taxon>
        <taxon>Bacteroidota</taxon>
        <taxon>Bacteroidia</taxon>
        <taxon>Marinilabiliales</taxon>
        <taxon>Prolixibacteraceae</taxon>
        <taxon>Maribellus</taxon>
    </lineage>
</organism>
<protein>
    <submittedName>
        <fullName evidence="9">RagB/SusD family nutrient uptake outer membrane protein</fullName>
    </submittedName>
</protein>
<evidence type="ECO:0000256" key="2">
    <source>
        <dbReference type="ARBA" id="ARBA00006275"/>
    </source>
</evidence>
<dbReference type="Pfam" id="PF07980">
    <property type="entry name" value="SusD_RagB"/>
    <property type="match status" value="1"/>
</dbReference>
<dbReference type="Gene3D" id="1.25.40.390">
    <property type="match status" value="1"/>
</dbReference>
<dbReference type="GO" id="GO:0009279">
    <property type="term" value="C:cell outer membrane"/>
    <property type="evidence" value="ECO:0007669"/>
    <property type="project" value="UniProtKB-SubCell"/>
</dbReference>
<dbReference type="SUPFAM" id="SSF48452">
    <property type="entry name" value="TPR-like"/>
    <property type="match status" value="1"/>
</dbReference>
<evidence type="ECO:0000256" key="4">
    <source>
        <dbReference type="ARBA" id="ARBA00023136"/>
    </source>
</evidence>
<dbReference type="EMBL" id="CP046401">
    <property type="protein sequence ID" value="QGY42397.1"/>
    <property type="molecule type" value="Genomic_DNA"/>
</dbReference>
<evidence type="ECO:0000256" key="3">
    <source>
        <dbReference type="ARBA" id="ARBA00022729"/>
    </source>
</evidence>
<keyword evidence="3 6" id="KW-0732">Signal</keyword>
<dbReference type="Proteomes" id="UP000428260">
    <property type="component" value="Chromosome"/>
</dbReference>
<evidence type="ECO:0000256" key="1">
    <source>
        <dbReference type="ARBA" id="ARBA00004442"/>
    </source>
</evidence>
<dbReference type="InterPro" id="IPR012944">
    <property type="entry name" value="SusD_RagB_dom"/>
</dbReference>
<feature type="domain" description="SusD-like N-terminal" evidence="8">
    <location>
        <begin position="117"/>
        <end position="234"/>
    </location>
</feature>
<name>A0A6I6JQP4_9BACT</name>
<proteinExistence type="inferred from homology"/>
<dbReference type="InterPro" id="IPR011990">
    <property type="entry name" value="TPR-like_helical_dom_sf"/>
</dbReference>
<evidence type="ECO:0000313" key="10">
    <source>
        <dbReference type="Proteomes" id="UP000428260"/>
    </source>
</evidence>
<dbReference type="PROSITE" id="PS51257">
    <property type="entry name" value="PROKAR_LIPOPROTEIN"/>
    <property type="match status" value="1"/>
</dbReference>
<reference evidence="9 10" key="1">
    <citation type="submission" date="2019-11" db="EMBL/GenBank/DDBJ databases">
        <authorList>
            <person name="Zheng R.K."/>
            <person name="Sun C.M."/>
        </authorList>
    </citation>
    <scope>NUCLEOTIDE SEQUENCE [LARGE SCALE GENOMIC DNA]</scope>
    <source>
        <strain evidence="9 10">WC007</strain>
    </source>
</reference>
<comment type="similarity">
    <text evidence="2">Belongs to the SusD family.</text>
</comment>
<sequence length="647" mass="72842">MKNMKKILGYSMMMLALIFATTSCDDVLDQKAVDAFNEESVFEDINLTKAYLGKCYDNIGIDGSQMLGLREDLLAGATDELLCIHRPGSYPIVKGRMSPDELGHFGSWRFRWTTWPLYGNIKNVNVLLANIDNVPTETADEEEHLSNFKGEAYFIRAFNYANLMRSYGGVVLVDQPFELDQDFLSYTRSSIDETLAFILADCDKAIAGCPSPGDKFYEQGRATKAAAAALKSRILSWSTGILMNGGYQPSNELVSFQSGSLSQRLQDAKAAAKAIMDGTYGDYSLHGSTDDPPANMTEEDVMAYADNFYSIFDQTGEWNSESIWGIQYVQAQGNRTQQNKWWGPNGYHNWGNNGPTEPTVRKFEMADGTPFVWDKYNPGNNNFREATAAELAADPEMNPYVGREPRFYATVFHDGSPWQARAETNNKIQTGYYLHTTPDGFMGLDQSAFSAKVDAFVNAASGNQTAGTDTRQALVEAWNGTKNGYYIKKYTDPNIIGQFFDNNNAWIELRYAEVLLDYAEACIELGGSDLQPGLDALNMVRNRAGLPDRVTTDQDQAREWLRHERQIEFYGEGDRFYMMRKWMIAGDVIENVSPMNIYHFDDGSTIWNYDQSATADERSWIDANYWLPISRTEVNKAPQLQQNPGYN</sequence>
<keyword evidence="5" id="KW-0998">Cell outer membrane</keyword>
<gene>
    <name evidence="9" type="ORF">GM418_01625</name>
</gene>